<dbReference type="STRING" id="263852.SAMN02745116_01111"/>
<dbReference type="EMBL" id="FUXI01000010">
    <property type="protein sequence ID" value="SJZ66899.1"/>
    <property type="molecule type" value="Genomic_DNA"/>
</dbReference>
<feature type="transmembrane region" description="Helical" evidence="1">
    <location>
        <begin position="12"/>
        <end position="32"/>
    </location>
</feature>
<organism evidence="2 3">
    <name type="scientific">Pilibacter termitis</name>
    <dbReference type="NCBI Taxonomy" id="263852"/>
    <lineage>
        <taxon>Bacteria</taxon>
        <taxon>Bacillati</taxon>
        <taxon>Bacillota</taxon>
        <taxon>Bacilli</taxon>
        <taxon>Lactobacillales</taxon>
        <taxon>Enterococcaceae</taxon>
        <taxon>Pilibacter</taxon>
    </lineage>
</organism>
<feature type="transmembrane region" description="Helical" evidence="1">
    <location>
        <begin position="206"/>
        <end position="231"/>
    </location>
</feature>
<feature type="transmembrane region" description="Helical" evidence="1">
    <location>
        <begin position="639"/>
        <end position="659"/>
    </location>
</feature>
<keyword evidence="1" id="KW-0472">Membrane</keyword>
<reference evidence="2 3" key="1">
    <citation type="submission" date="2017-02" db="EMBL/GenBank/DDBJ databases">
        <authorList>
            <person name="Peterson S.W."/>
        </authorList>
    </citation>
    <scope>NUCLEOTIDE SEQUENCE [LARGE SCALE GENOMIC DNA]</scope>
    <source>
        <strain evidence="2 3">ATCC BAA-1030</strain>
    </source>
</reference>
<feature type="transmembrane region" description="Helical" evidence="1">
    <location>
        <begin position="608"/>
        <end position="633"/>
    </location>
</feature>
<evidence type="ECO:0000313" key="2">
    <source>
        <dbReference type="EMBL" id="SJZ66899.1"/>
    </source>
</evidence>
<evidence type="ECO:0008006" key="4">
    <source>
        <dbReference type="Google" id="ProtNLM"/>
    </source>
</evidence>
<accession>A0A1T4MIQ6</accession>
<keyword evidence="1" id="KW-1133">Transmembrane helix</keyword>
<feature type="transmembrane region" description="Helical" evidence="1">
    <location>
        <begin position="237"/>
        <end position="262"/>
    </location>
</feature>
<dbReference type="AlphaFoldDB" id="A0A1T4MIQ6"/>
<evidence type="ECO:0000256" key="1">
    <source>
        <dbReference type="SAM" id="Phobius"/>
    </source>
</evidence>
<keyword evidence="3" id="KW-1185">Reference proteome</keyword>
<feature type="transmembrane region" description="Helical" evidence="1">
    <location>
        <begin position="565"/>
        <end position="587"/>
    </location>
</feature>
<name>A0A1T4MIQ6_9ENTE</name>
<dbReference type="Proteomes" id="UP000190328">
    <property type="component" value="Unassembled WGS sequence"/>
</dbReference>
<feature type="transmembrane region" description="Helical" evidence="1">
    <location>
        <begin position="163"/>
        <end position="185"/>
    </location>
</feature>
<sequence>MKKVINFLRERIVLIIFSFLFCVLAVGGMQLLNEEMGFSPYPTNQIWLVKTNDKKLDNPEVFYKKMEEIAKNEKINIIKNVIDDKGRNLGYVFGEEKQAFSSPEIYTRDKILLKTTTSQGSYYINGNVSEKALKEIERLNVEVAIFETPAWMVAASFLTGESIYSLSFFVMLLMFFVVAYALLVGRMKETIIERSFGIFHKKNFTRFLKTLAVTLSSLSIFGFIFSYFFGYFGSVKITAYAITILMFAILLLLILALAHFIFGLQVMFSKIADVQKNKISGKSIQIVWLAIIAISTFIVTLETATIAKNYPKYLAQKHLTKEWEMAKDYSCVMWGDLGENSGTPEEQKANLSSQMNFAKSFSIDEVIISKITHDHASNFGEVSVWNPETEEAKLVSVDKKLAQVIYTINPKVLELNKKIYPNNQYQFDKEKIVNILIPEKYRDRTEEIDLIVQDSLDYMVDKKDIAVQFIPNNQTFFLFMMGNENLISLPDSDKTDSILVSFDWSKLPQNDHTNFVIENFTFDALYYAKGLQEKAKKHNVLDNVHHFVNVKSYLDEMSEYLNRQFISGIALLVVMFVFQLLVIYDFLKMQLQFYSKQIIIRTIIGKNFHWTILRFQMILPILLVLVEMFSLFFTQTFSLALLFIALYLGAIALIYLLAFRGLRKNKHGILKGATDII</sequence>
<feature type="transmembrane region" description="Helical" evidence="1">
    <location>
        <begin position="283"/>
        <end position="301"/>
    </location>
</feature>
<evidence type="ECO:0000313" key="3">
    <source>
        <dbReference type="Proteomes" id="UP000190328"/>
    </source>
</evidence>
<proteinExistence type="predicted"/>
<gene>
    <name evidence="2" type="ORF">SAMN02745116_01111</name>
</gene>
<keyword evidence="1" id="KW-0812">Transmembrane</keyword>
<protein>
    <recommendedName>
        <fullName evidence="4">Bacteriocin-associated integral membrane (Putative immunity) protein</fullName>
    </recommendedName>
</protein>